<protein>
    <submittedName>
        <fullName evidence="2">Uncharacterized protein</fullName>
    </submittedName>
</protein>
<name>A0A6M3LVM5_9ZZZZ</name>
<reference evidence="2" key="1">
    <citation type="submission" date="2020-03" db="EMBL/GenBank/DDBJ databases">
        <title>The deep terrestrial virosphere.</title>
        <authorList>
            <person name="Holmfeldt K."/>
            <person name="Nilsson E."/>
            <person name="Simone D."/>
            <person name="Lopez-Fernandez M."/>
            <person name="Wu X."/>
            <person name="de Brujin I."/>
            <person name="Lundin D."/>
            <person name="Andersson A."/>
            <person name="Bertilsson S."/>
            <person name="Dopson M."/>
        </authorList>
    </citation>
    <scope>NUCLEOTIDE SEQUENCE</scope>
    <source>
        <strain evidence="1">MM415A04606</strain>
        <strain evidence="2">MM415B06107</strain>
    </source>
</reference>
<dbReference type="EMBL" id="MT143506">
    <property type="protein sequence ID" value="QJA97582.1"/>
    <property type="molecule type" value="Genomic_DNA"/>
</dbReference>
<gene>
    <name evidence="1" type="ORF">MM415A04606_0003</name>
    <name evidence="2" type="ORF">MM415B06107_0013</name>
</gene>
<evidence type="ECO:0000313" key="2">
    <source>
        <dbReference type="EMBL" id="QJA97582.1"/>
    </source>
</evidence>
<dbReference type="AlphaFoldDB" id="A0A6M3LVM5"/>
<dbReference type="EMBL" id="MT141705">
    <property type="protein sequence ID" value="QJA69425.1"/>
    <property type="molecule type" value="Genomic_DNA"/>
</dbReference>
<sequence length="86" mass="9823">MEDQRYILIGGPLDGVTQFHGAMVTFPDGEISLQAQGLRRGYRLWYRGVISFCGQPTKLYWEPGGWIPKTPLHALEDMLDAEENRQ</sequence>
<accession>A0A6M3LVM5</accession>
<proteinExistence type="predicted"/>
<organism evidence="2">
    <name type="scientific">viral metagenome</name>
    <dbReference type="NCBI Taxonomy" id="1070528"/>
    <lineage>
        <taxon>unclassified sequences</taxon>
        <taxon>metagenomes</taxon>
        <taxon>organismal metagenomes</taxon>
    </lineage>
</organism>
<evidence type="ECO:0000313" key="1">
    <source>
        <dbReference type="EMBL" id="QJA69425.1"/>
    </source>
</evidence>